<evidence type="ECO:0000313" key="3">
    <source>
        <dbReference type="Proteomes" id="UP001597365"/>
    </source>
</evidence>
<protein>
    <submittedName>
        <fullName evidence="2">MarR family winged helix-turn-helix transcriptional regulator</fullName>
    </submittedName>
</protein>
<evidence type="ECO:0000313" key="2">
    <source>
        <dbReference type="EMBL" id="MFD1832145.1"/>
    </source>
</evidence>
<dbReference type="SMART" id="SM00347">
    <property type="entry name" value="HTH_MARR"/>
    <property type="match status" value="1"/>
</dbReference>
<dbReference type="Gene3D" id="1.10.10.10">
    <property type="entry name" value="Winged helix-like DNA-binding domain superfamily/Winged helix DNA-binding domain"/>
    <property type="match status" value="1"/>
</dbReference>
<dbReference type="PANTHER" id="PTHR33164">
    <property type="entry name" value="TRANSCRIPTIONAL REGULATOR, MARR FAMILY"/>
    <property type="match status" value="1"/>
</dbReference>
<dbReference type="InterPro" id="IPR039422">
    <property type="entry name" value="MarR/SlyA-like"/>
</dbReference>
<dbReference type="RefSeq" id="WP_380902768.1">
    <property type="nucleotide sequence ID" value="NZ_JBHUFU010000013.1"/>
</dbReference>
<name>A0ABW4PQ02_9ACTN</name>
<dbReference type="InterPro" id="IPR036388">
    <property type="entry name" value="WH-like_DNA-bd_sf"/>
</dbReference>
<feature type="domain" description="HTH marR-type" evidence="1">
    <location>
        <begin position="18"/>
        <end position="153"/>
    </location>
</feature>
<organism evidence="2 3">
    <name type="scientific">Streptomyces desertarenae</name>
    <dbReference type="NCBI Taxonomy" id="2666184"/>
    <lineage>
        <taxon>Bacteria</taxon>
        <taxon>Bacillati</taxon>
        <taxon>Actinomycetota</taxon>
        <taxon>Actinomycetes</taxon>
        <taxon>Kitasatosporales</taxon>
        <taxon>Streptomycetaceae</taxon>
        <taxon>Streptomyces</taxon>
    </lineage>
</organism>
<gene>
    <name evidence="2" type="ORF">ACFSJS_21225</name>
</gene>
<dbReference type="InterPro" id="IPR036390">
    <property type="entry name" value="WH_DNA-bd_sf"/>
</dbReference>
<dbReference type="PANTHER" id="PTHR33164:SF106">
    <property type="entry name" value="TRANSCRIPTIONAL REGULATORY PROTEIN"/>
    <property type="match status" value="1"/>
</dbReference>
<accession>A0ABW4PQ02</accession>
<dbReference type="SUPFAM" id="SSF46785">
    <property type="entry name" value="Winged helix' DNA-binding domain"/>
    <property type="match status" value="1"/>
</dbReference>
<reference evidence="3" key="1">
    <citation type="journal article" date="2019" name="Int. J. Syst. Evol. Microbiol.">
        <title>The Global Catalogue of Microorganisms (GCM) 10K type strain sequencing project: providing services to taxonomists for standard genome sequencing and annotation.</title>
        <authorList>
            <consortium name="The Broad Institute Genomics Platform"/>
            <consortium name="The Broad Institute Genome Sequencing Center for Infectious Disease"/>
            <person name="Wu L."/>
            <person name="Ma J."/>
        </authorList>
    </citation>
    <scope>NUCLEOTIDE SEQUENCE [LARGE SCALE GENOMIC DNA]</scope>
    <source>
        <strain evidence="3">CGMCC 4.7455</strain>
    </source>
</reference>
<evidence type="ECO:0000259" key="1">
    <source>
        <dbReference type="PROSITE" id="PS50995"/>
    </source>
</evidence>
<sequence>MTTSDDSSGEAAEDPTGLRAFAVLLRRLNGELAQATHDFARAQGLHPTDVRALAELLDAQDAGPVTPGALRERLRLTSGAVTACLDRLERAGHIRRVRDSADRRIVHLHYAPRGREAAREHFRPLAQATEAARRRFSDAELRAAAAFLAAMNEELAAVRHDPGGRTAPRPAEP</sequence>
<dbReference type="PROSITE" id="PS50995">
    <property type="entry name" value="HTH_MARR_2"/>
    <property type="match status" value="1"/>
</dbReference>
<dbReference type="Proteomes" id="UP001597365">
    <property type="component" value="Unassembled WGS sequence"/>
</dbReference>
<keyword evidence="3" id="KW-1185">Reference proteome</keyword>
<comment type="caution">
    <text evidence="2">The sequence shown here is derived from an EMBL/GenBank/DDBJ whole genome shotgun (WGS) entry which is preliminary data.</text>
</comment>
<dbReference type="InterPro" id="IPR000835">
    <property type="entry name" value="HTH_MarR-typ"/>
</dbReference>
<proteinExistence type="predicted"/>
<dbReference type="EMBL" id="JBHUFU010000013">
    <property type="protein sequence ID" value="MFD1832145.1"/>
    <property type="molecule type" value="Genomic_DNA"/>
</dbReference>
<dbReference type="Pfam" id="PF12802">
    <property type="entry name" value="MarR_2"/>
    <property type="match status" value="1"/>
</dbReference>